<evidence type="ECO:0000313" key="1">
    <source>
        <dbReference type="EMBL" id="MBL3656976.1"/>
    </source>
</evidence>
<dbReference type="EMBL" id="JAESIY010000006">
    <property type="protein sequence ID" value="MBL3656976.1"/>
    <property type="molecule type" value="Genomic_DNA"/>
</dbReference>
<accession>A0A937F5X8</accession>
<keyword evidence="2" id="KW-1185">Reference proteome</keyword>
<dbReference type="InterPro" id="IPR025563">
    <property type="entry name" value="DUF4286"/>
</dbReference>
<organism evidence="1 2">
    <name type="scientific">Fulvivirga sediminis</name>
    <dbReference type="NCBI Taxonomy" id="2803949"/>
    <lineage>
        <taxon>Bacteria</taxon>
        <taxon>Pseudomonadati</taxon>
        <taxon>Bacteroidota</taxon>
        <taxon>Cytophagia</taxon>
        <taxon>Cytophagales</taxon>
        <taxon>Fulvivirgaceae</taxon>
        <taxon>Fulvivirga</taxon>
    </lineage>
</organism>
<gene>
    <name evidence="1" type="ORF">JL102_12590</name>
</gene>
<name>A0A937F5X8_9BACT</name>
<dbReference type="Pfam" id="PF14114">
    <property type="entry name" value="DUF4286"/>
    <property type="match status" value="1"/>
</dbReference>
<reference evidence="1" key="1">
    <citation type="submission" date="2021-01" db="EMBL/GenBank/DDBJ databases">
        <title>Fulvivirga kasyanovii gen. nov., sp nov., a novel member of the phylum Bacteroidetes isolated from seawater in a mussel farm.</title>
        <authorList>
            <person name="Zhao L.-H."/>
            <person name="Wang Z.-J."/>
        </authorList>
    </citation>
    <scope>NUCLEOTIDE SEQUENCE</scope>
    <source>
        <strain evidence="1">2943</strain>
    </source>
</reference>
<sequence length="101" mass="11741">MVLYNVTIGIDSDVEQEWLSWMKATYIPKVMATGLFKDCQIYKVLGQDEEASVSYSFQYFTESVDKVVDYLDNHAPSIVQLLHKNYKDKHVAFRTLLQQVD</sequence>
<dbReference type="AlphaFoldDB" id="A0A937F5X8"/>
<dbReference type="RefSeq" id="WP_202244771.1">
    <property type="nucleotide sequence ID" value="NZ_JAESIY010000006.1"/>
</dbReference>
<protein>
    <submittedName>
        <fullName evidence="1">DUF4286 family protein</fullName>
    </submittedName>
</protein>
<comment type="caution">
    <text evidence="1">The sequence shown here is derived from an EMBL/GenBank/DDBJ whole genome shotgun (WGS) entry which is preliminary data.</text>
</comment>
<proteinExistence type="predicted"/>
<dbReference type="Proteomes" id="UP000659388">
    <property type="component" value="Unassembled WGS sequence"/>
</dbReference>
<evidence type="ECO:0000313" key="2">
    <source>
        <dbReference type="Proteomes" id="UP000659388"/>
    </source>
</evidence>